<name>A0A4R2AY07_9BACI</name>
<dbReference type="EMBL" id="SLVV01000018">
    <property type="protein sequence ID" value="TCN18948.1"/>
    <property type="molecule type" value="Genomic_DNA"/>
</dbReference>
<dbReference type="Proteomes" id="UP000295689">
    <property type="component" value="Unassembled WGS sequence"/>
</dbReference>
<sequence>MQSFKYGNTIIDYSVEYIKGKKDVLLSVCLTDE</sequence>
<evidence type="ECO:0000313" key="1">
    <source>
        <dbReference type="EMBL" id="TCN18948.1"/>
    </source>
</evidence>
<evidence type="ECO:0000313" key="2">
    <source>
        <dbReference type="Proteomes" id="UP000295689"/>
    </source>
</evidence>
<reference evidence="1 2" key="1">
    <citation type="journal article" date="2015" name="Stand. Genomic Sci.">
        <title>Genomic Encyclopedia of Bacterial and Archaeal Type Strains, Phase III: the genomes of soil and plant-associated and newly described type strains.</title>
        <authorList>
            <person name="Whitman W.B."/>
            <person name="Woyke T."/>
            <person name="Klenk H.P."/>
            <person name="Zhou Y."/>
            <person name="Lilburn T.G."/>
            <person name="Beck B.J."/>
            <person name="De Vos P."/>
            <person name="Vandamme P."/>
            <person name="Eisen J.A."/>
            <person name="Garrity G."/>
            <person name="Hugenholtz P."/>
            <person name="Kyrpides N.C."/>
        </authorList>
    </citation>
    <scope>NUCLEOTIDE SEQUENCE [LARGE SCALE GENOMIC DNA]</scope>
    <source>
        <strain evidence="1 2">CV53</strain>
    </source>
</reference>
<keyword evidence="2" id="KW-1185">Reference proteome</keyword>
<organism evidence="1 2">
    <name type="scientific">Mesobacillus foraminis</name>
    <dbReference type="NCBI Taxonomy" id="279826"/>
    <lineage>
        <taxon>Bacteria</taxon>
        <taxon>Bacillati</taxon>
        <taxon>Bacillota</taxon>
        <taxon>Bacilli</taxon>
        <taxon>Bacillales</taxon>
        <taxon>Bacillaceae</taxon>
        <taxon>Mesobacillus</taxon>
    </lineage>
</organism>
<proteinExistence type="predicted"/>
<protein>
    <submittedName>
        <fullName evidence="1">Uncharacterized protein</fullName>
    </submittedName>
</protein>
<comment type="caution">
    <text evidence="1">The sequence shown here is derived from an EMBL/GenBank/DDBJ whole genome shotgun (WGS) entry which is preliminary data.</text>
</comment>
<accession>A0A4R2AY07</accession>
<gene>
    <name evidence="1" type="ORF">EV146_11835</name>
</gene>
<dbReference type="AlphaFoldDB" id="A0A4R2AY07"/>